<reference evidence="3 4" key="1">
    <citation type="submission" date="2018-10" db="EMBL/GenBank/DDBJ databases">
        <title>Isolation from soil.</title>
        <authorList>
            <person name="Hu J."/>
        </authorList>
    </citation>
    <scope>NUCLEOTIDE SEQUENCE [LARGE SCALE GENOMIC DNA]</scope>
    <source>
        <strain evidence="3 4">NEAU-Ht49</strain>
    </source>
</reference>
<dbReference type="EMBL" id="RFFG01000045">
    <property type="protein sequence ID" value="RMI41159.1"/>
    <property type="molecule type" value="Genomic_DNA"/>
</dbReference>
<sequence>MNDLESLDELWPAPDAPSPASRAAARSALMDRITLASTPEALASEAPAPAPVPAPSRRRGRRRWVFGLVAVGAAAATAAAAFAMAPASEHRGGGRVKLVSANIVLDRAAAAAERRPFQAPRPDQWMFIEERGVTDQLALKPGPYSLLGLSRRWIRGDGTQEVSWDARSKKLAPAQHPVGRSLVGGYTYISKLPTDPDALNAAAREQFPKNWPESTKKQMAHSYLSGILAESMPPPALQAAIYKALKRTPGARVDLAAKDPVGRPAIAISWYFGGDLRSELLIDPSSYAYLGSRMTALKPLTRPRSTGTVVLPAGTVLTAGVRLRSAIVDRAGQLPG</sequence>
<dbReference type="InterPro" id="IPR047789">
    <property type="entry name" value="CU044_5270-like"/>
</dbReference>
<dbReference type="AlphaFoldDB" id="A0A3M2LUJ2"/>
<keyword evidence="2" id="KW-1133">Transmembrane helix</keyword>
<evidence type="ECO:0000256" key="1">
    <source>
        <dbReference type="SAM" id="MobiDB-lite"/>
    </source>
</evidence>
<protein>
    <recommendedName>
        <fullName evidence="5">CU044_5270 family protein</fullName>
    </recommendedName>
</protein>
<feature type="region of interest" description="Disordered" evidence="1">
    <location>
        <begin position="1"/>
        <end position="24"/>
    </location>
</feature>
<dbReference type="OrthoDB" id="3612087at2"/>
<dbReference type="NCBIfam" id="NF038083">
    <property type="entry name" value="CU044_5270_fam"/>
    <property type="match status" value="1"/>
</dbReference>
<organism evidence="3 4">
    <name type="scientific">Actinomadura harenae</name>
    <dbReference type="NCBI Taxonomy" id="2483351"/>
    <lineage>
        <taxon>Bacteria</taxon>
        <taxon>Bacillati</taxon>
        <taxon>Actinomycetota</taxon>
        <taxon>Actinomycetes</taxon>
        <taxon>Streptosporangiales</taxon>
        <taxon>Thermomonosporaceae</taxon>
        <taxon>Actinomadura</taxon>
    </lineage>
</organism>
<evidence type="ECO:0000313" key="3">
    <source>
        <dbReference type="EMBL" id="RMI41159.1"/>
    </source>
</evidence>
<evidence type="ECO:0008006" key="5">
    <source>
        <dbReference type="Google" id="ProtNLM"/>
    </source>
</evidence>
<keyword evidence="2" id="KW-0812">Transmembrane</keyword>
<gene>
    <name evidence="3" type="ORF">EBO15_23805</name>
</gene>
<keyword evidence="4" id="KW-1185">Reference proteome</keyword>
<keyword evidence="2" id="KW-0472">Membrane</keyword>
<accession>A0A3M2LUJ2</accession>
<dbReference type="Proteomes" id="UP000282674">
    <property type="component" value="Unassembled WGS sequence"/>
</dbReference>
<name>A0A3M2LUJ2_9ACTN</name>
<evidence type="ECO:0000313" key="4">
    <source>
        <dbReference type="Proteomes" id="UP000282674"/>
    </source>
</evidence>
<proteinExistence type="predicted"/>
<feature type="transmembrane region" description="Helical" evidence="2">
    <location>
        <begin position="64"/>
        <end position="85"/>
    </location>
</feature>
<comment type="caution">
    <text evidence="3">The sequence shown here is derived from an EMBL/GenBank/DDBJ whole genome shotgun (WGS) entry which is preliminary data.</text>
</comment>
<dbReference type="RefSeq" id="WP_122196657.1">
    <property type="nucleotide sequence ID" value="NZ_JBHSKC010000018.1"/>
</dbReference>
<evidence type="ECO:0000256" key="2">
    <source>
        <dbReference type="SAM" id="Phobius"/>
    </source>
</evidence>